<dbReference type="Proteomes" id="UP000194857">
    <property type="component" value="Unassembled WGS sequence"/>
</dbReference>
<gene>
    <name evidence="1" type="ORF">CAZ10_17905</name>
</gene>
<evidence type="ECO:0000313" key="2">
    <source>
        <dbReference type="Proteomes" id="UP000194857"/>
    </source>
</evidence>
<dbReference type="AlphaFoldDB" id="A0A0C6F316"/>
<evidence type="ECO:0000313" key="1">
    <source>
        <dbReference type="EMBL" id="OTI60952.1"/>
    </source>
</evidence>
<sequence>MNVVPITGRLPEEQPKATHLPLCTVLTPELARCLEAVNSATRALRQAGIPIEQTSVLDRRLFIREEDSLRLHRRFRNAIRGIRQTTHGMVTVHVVSLRGVDVAWTTPVKEQDQ</sequence>
<reference evidence="1 2" key="1">
    <citation type="submission" date="2017-05" db="EMBL/GenBank/DDBJ databases">
        <authorList>
            <person name="Song R."/>
            <person name="Chenine A.L."/>
            <person name="Ruprecht R.M."/>
        </authorList>
    </citation>
    <scope>NUCLEOTIDE SEQUENCE [LARGE SCALE GENOMIC DNA]</scope>
    <source>
        <strain evidence="1 2">S567_C10_BS</strain>
    </source>
</reference>
<name>A0A0C6F316_PSEAI</name>
<protein>
    <recommendedName>
        <fullName evidence="3">Bacteriophage protein</fullName>
    </recommendedName>
</protein>
<comment type="caution">
    <text evidence="1">The sequence shown here is derived from an EMBL/GenBank/DDBJ whole genome shotgun (WGS) entry which is preliminary data.</text>
</comment>
<proteinExistence type="predicted"/>
<dbReference type="EMBL" id="NFFZ01000008">
    <property type="protein sequence ID" value="OTI60952.1"/>
    <property type="molecule type" value="Genomic_DNA"/>
</dbReference>
<evidence type="ECO:0008006" key="3">
    <source>
        <dbReference type="Google" id="ProtNLM"/>
    </source>
</evidence>
<dbReference type="RefSeq" id="WP_023123657.1">
    <property type="nucleotide sequence ID" value="NZ_AP014651.1"/>
</dbReference>
<organism evidence="1 2">
    <name type="scientific">Pseudomonas aeruginosa</name>
    <dbReference type="NCBI Taxonomy" id="287"/>
    <lineage>
        <taxon>Bacteria</taxon>
        <taxon>Pseudomonadati</taxon>
        <taxon>Pseudomonadota</taxon>
        <taxon>Gammaproteobacteria</taxon>
        <taxon>Pseudomonadales</taxon>
        <taxon>Pseudomonadaceae</taxon>
        <taxon>Pseudomonas</taxon>
    </lineage>
</organism>
<accession>A0A0C6F316</accession>